<protein>
    <submittedName>
        <fullName evidence="3">Uncharacterized protein</fullName>
    </submittedName>
</protein>
<evidence type="ECO:0000313" key="4">
    <source>
        <dbReference type="Proteomes" id="UP001163850"/>
    </source>
</evidence>
<evidence type="ECO:0000256" key="1">
    <source>
        <dbReference type="SAM" id="MobiDB-lite"/>
    </source>
</evidence>
<dbReference type="AlphaFoldDB" id="A0AA38PZ68"/>
<feature type="region of interest" description="Disordered" evidence="1">
    <location>
        <begin position="81"/>
        <end position="109"/>
    </location>
</feature>
<keyword evidence="2" id="KW-1133">Transmembrane helix</keyword>
<keyword evidence="2" id="KW-0472">Membrane</keyword>
<sequence>MCFTRYFKGRVLFLSDLITAGSIILTGIHALISSTLAAPASQKGLSTRADSAYNLPSRIFPSDTSGFESSQVRALVTESIEGDNEASGAGNHPQARASPADEENASERTRNAHIKFIEWSDEKKEDLHHRDIGDGSSSPKGGAPKEVNDLLRAFLEAWLRSSKLDDRELQLVYTNRFNDVMDNGFNIPNQFAIFLTGIGKCRSGRPVIPGRECLVVVKENKITIKRRRKRKQLLPRSPSPSNNLSFPSFMNLSQHISSTM</sequence>
<feature type="transmembrane region" description="Helical" evidence="2">
    <location>
        <begin position="12"/>
        <end position="32"/>
    </location>
</feature>
<accession>A0AA38PZ68</accession>
<comment type="caution">
    <text evidence="3">The sequence shown here is derived from an EMBL/GenBank/DDBJ whole genome shotgun (WGS) entry which is preliminary data.</text>
</comment>
<name>A0AA38PZ68_9AGAR</name>
<proteinExistence type="predicted"/>
<reference evidence="3" key="1">
    <citation type="submission" date="2022-08" db="EMBL/GenBank/DDBJ databases">
        <authorList>
            <consortium name="DOE Joint Genome Institute"/>
            <person name="Min B."/>
            <person name="Riley R."/>
            <person name="Sierra-Patev S."/>
            <person name="Naranjo-Ortiz M."/>
            <person name="Looney B."/>
            <person name="Konkel Z."/>
            <person name="Slot J.C."/>
            <person name="Sakamoto Y."/>
            <person name="Steenwyk J.L."/>
            <person name="Rokas A."/>
            <person name="Carro J."/>
            <person name="Camarero S."/>
            <person name="Ferreira P."/>
            <person name="Molpeceres G."/>
            <person name="Ruiz-Duenas F.J."/>
            <person name="Serrano A."/>
            <person name="Henrissat B."/>
            <person name="Drula E."/>
            <person name="Hughes K.W."/>
            <person name="Mata J.L."/>
            <person name="Ishikawa N.K."/>
            <person name="Vargas-Isla R."/>
            <person name="Ushijima S."/>
            <person name="Smith C.A."/>
            <person name="Ahrendt S."/>
            <person name="Andreopoulos W."/>
            <person name="He G."/>
            <person name="Labutti K."/>
            <person name="Lipzen A."/>
            <person name="Ng V."/>
            <person name="Sandor L."/>
            <person name="Barry K."/>
            <person name="Martinez A.T."/>
            <person name="Xiao Y."/>
            <person name="Gibbons J.G."/>
            <person name="Terashima K."/>
            <person name="Hibbett D.S."/>
            <person name="Grigoriev I.V."/>
        </authorList>
    </citation>
    <scope>NUCLEOTIDE SEQUENCE</scope>
    <source>
        <strain evidence="3">TFB7829</strain>
    </source>
</reference>
<evidence type="ECO:0000313" key="3">
    <source>
        <dbReference type="EMBL" id="KAJ3983855.1"/>
    </source>
</evidence>
<evidence type="ECO:0000256" key="2">
    <source>
        <dbReference type="SAM" id="Phobius"/>
    </source>
</evidence>
<gene>
    <name evidence="3" type="ORF">F5890DRAFT_1520691</name>
</gene>
<keyword evidence="2" id="KW-0812">Transmembrane</keyword>
<organism evidence="3 4">
    <name type="scientific">Lentinula detonsa</name>
    <dbReference type="NCBI Taxonomy" id="2804962"/>
    <lineage>
        <taxon>Eukaryota</taxon>
        <taxon>Fungi</taxon>
        <taxon>Dikarya</taxon>
        <taxon>Basidiomycota</taxon>
        <taxon>Agaricomycotina</taxon>
        <taxon>Agaricomycetes</taxon>
        <taxon>Agaricomycetidae</taxon>
        <taxon>Agaricales</taxon>
        <taxon>Marasmiineae</taxon>
        <taxon>Omphalotaceae</taxon>
        <taxon>Lentinula</taxon>
    </lineage>
</organism>
<dbReference type="Proteomes" id="UP001163850">
    <property type="component" value="Unassembled WGS sequence"/>
</dbReference>
<dbReference type="EMBL" id="MU802008">
    <property type="protein sequence ID" value="KAJ3983855.1"/>
    <property type="molecule type" value="Genomic_DNA"/>
</dbReference>